<organism evidence="1">
    <name type="scientific">termite gut metagenome</name>
    <dbReference type="NCBI Taxonomy" id="433724"/>
    <lineage>
        <taxon>unclassified sequences</taxon>
        <taxon>metagenomes</taxon>
        <taxon>organismal metagenomes</taxon>
    </lineage>
</organism>
<comment type="caution">
    <text evidence="1">The sequence shown here is derived from an EMBL/GenBank/DDBJ whole genome shotgun (WGS) entry which is preliminary data.</text>
</comment>
<accession>A0A5J4QSI1</accession>
<protein>
    <recommendedName>
        <fullName evidence="2">DUF4348 domain-containing protein</fullName>
    </recommendedName>
</protein>
<reference evidence="1" key="1">
    <citation type="submission" date="2019-03" db="EMBL/GenBank/DDBJ databases">
        <title>Single cell metagenomics reveals metabolic interactions within the superorganism composed of flagellate Streblomastix strix and complex community of Bacteroidetes bacteria on its surface.</title>
        <authorList>
            <person name="Treitli S.C."/>
            <person name="Kolisko M."/>
            <person name="Husnik F."/>
            <person name="Keeling P."/>
            <person name="Hampl V."/>
        </authorList>
    </citation>
    <scope>NUCLEOTIDE SEQUENCE</scope>
    <source>
        <strain evidence="1">STM</strain>
    </source>
</reference>
<dbReference type="InterPro" id="IPR025590">
    <property type="entry name" value="DUF4348"/>
</dbReference>
<sequence>MKRNRIGVFILLFIILCHYACKDKKQEIDLYVPVVMSIETGKLTENLPKATPIDELFDDFIYHFTSEEEFQRKRIVFPLPYNDLNSFSKIKKQDWQYDTLFNQGGYYTILFDREEDMELTKDTSLTSVQVEWIYPKKQIVKKYCFERIKKVWCLNAINIFAMENRKEENFVDFFTHFSNDTLFQQERIKRPLTFVTNDPDDDFSIIRTTLGQDQWSVFKPEFPTGDIININYGQQNSNNSVKKIVALKSIGNGFSNTLYFQWKEDKWELYKFEDISN</sequence>
<dbReference type="Pfam" id="PF14254">
    <property type="entry name" value="DUF4348"/>
    <property type="match status" value="1"/>
</dbReference>
<gene>
    <name evidence="1" type="ORF">EZS27_026194</name>
</gene>
<evidence type="ECO:0000313" key="1">
    <source>
        <dbReference type="EMBL" id="KAA6324482.1"/>
    </source>
</evidence>
<name>A0A5J4QSI1_9ZZZZ</name>
<evidence type="ECO:0008006" key="2">
    <source>
        <dbReference type="Google" id="ProtNLM"/>
    </source>
</evidence>
<dbReference type="AlphaFoldDB" id="A0A5J4QSI1"/>
<dbReference type="Gene3D" id="3.10.450.410">
    <property type="match status" value="1"/>
</dbReference>
<proteinExistence type="predicted"/>
<dbReference type="EMBL" id="SNRY01002563">
    <property type="protein sequence ID" value="KAA6324482.1"/>
    <property type="molecule type" value="Genomic_DNA"/>
</dbReference>